<keyword evidence="10" id="KW-0472">Membrane</keyword>
<evidence type="ECO:0000259" key="11">
    <source>
        <dbReference type="PROSITE" id="PS50076"/>
    </source>
</evidence>
<dbReference type="Gene3D" id="1.10.287.110">
    <property type="entry name" value="DnaJ domain"/>
    <property type="match status" value="1"/>
</dbReference>
<keyword evidence="1" id="KW-0488">Methylation</keyword>
<evidence type="ECO:0000256" key="2">
    <source>
        <dbReference type="ARBA" id="ARBA00022723"/>
    </source>
</evidence>
<dbReference type="EMBL" id="JANEYG010000044">
    <property type="protein sequence ID" value="KAJ8916259.1"/>
    <property type="molecule type" value="Genomic_DNA"/>
</dbReference>
<dbReference type="SUPFAM" id="SSF46565">
    <property type="entry name" value="Chaperone J-domain"/>
    <property type="match status" value="1"/>
</dbReference>
<keyword evidence="10" id="KW-0812">Transmembrane</keyword>
<dbReference type="Gene3D" id="2.60.260.20">
    <property type="entry name" value="Urease metallochaperone UreE, N-terminal domain"/>
    <property type="match status" value="1"/>
</dbReference>
<keyword evidence="7" id="KW-0449">Lipoprotein</keyword>
<gene>
    <name evidence="12" type="ORF">NQ315_016399</name>
</gene>
<keyword evidence="8" id="KW-0636">Prenylation</keyword>
<dbReference type="Proteomes" id="UP001159042">
    <property type="component" value="Unassembled WGS sequence"/>
</dbReference>
<dbReference type="InterPro" id="IPR036869">
    <property type="entry name" value="J_dom_sf"/>
</dbReference>
<name>A0AAV8VQL5_9CUCU</name>
<feature type="region of interest" description="Disordered" evidence="9">
    <location>
        <begin position="201"/>
        <end position="220"/>
    </location>
</feature>
<evidence type="ECO:0000256" key="5">
    <source>
        <dbReference type="ARBA" id="ARBA00022833"/>
    </source>
</evidence>
<dbReference type="InterPro" id="IPR008971">
    <property type="entry name" value="HSP40/DnaJ_pept-bd"/>
</dbReference>
<sequence>MADNKLYDILGVSRTASDGEIKKQYRKLAKEFHPDKNPEAGDKFKEISYAYEVLSDPKKRSTYDRVGLKGMQEGAHDGFPGDDMFSHIFGGGLFGSMFGGGALCGFHFVLRHLDGRDILVRQPAGQVVRPGDVKAVIGEGMPHYKNPFEKGNLYVNFEIKFPDSHFTSEANLKVLETLLPPRPPFLMPQGDNVEEVNLEDFDPNERGHHSGARGEAYASDDEDQMHGSVLYCWSVLLNKDIFILVER</sequence>
<reference evidence="12 13" key="1">
    <citation type="journal article" date="2023" name="Insect Mol. Biol.">
        <title>Genome sequencing provides insights into the evolution of gene families encoding plant cell wall-degrading enzymes in longhorned beetles.</title>
        <authorList>
            <person name="Shin N.R."/>
            <person name="Okamura Y."/>
            <person name="Kirsch R."/>
            <person name="Pauchet Y."/>
        </authorList>
    </citation>
    <scope>NUCLEOTIDE SEQUENCE [LARGE SCALE GENOMIC DNA]</scope>
    <source>
        <strain evidence="12">EAD_L_NR</strain>
    </source>
</reference>
<dbReference type="GO" id="GO:0008270">
    <property type="term" value="F:zinc ion binding"/>
    <property type="evidence" value="ECO:0007669"/>
    <property type="project" value="UniProtKB-KW"/>
</dbReference>
<dbReference type="SMART" id="SM00271">
    <property type="entry name" value="DnaJ"/>
    <property type="match status" value="1"/>
</dbReference>
<keyword evidence="6" id="KW-0143">Chaperone</keyword>
<keyword evidence="3" id="KW-0677">Repeat</keyword>
<evidence type="ECO:0000256" key="6">
    <source>
        <dbReference type="ARBA" id="ARBA00023186"/>
    </source>
</evidence>
<evidence type="ECO:0000256" key="9">
    <source>
        <dbReference type="SAM" id="MobiDB-lite"/>
    </source>
</evidence>
<dbReference type="PANTHER" id="PTHR43888">
    <property type="entry name" value="DNAJ-LIKE-2, ISOFORM A-RELATED"/>
    <property type="match status" value="1"/>
</dbReference>
<evidence type="ECO:0000313" key="12">
    <source>
        <dbReference type="EMBL" id="KAJ8916259.1"/>
    </source>
</evidence>
<keyword evidence="10" id="KW-1133">Transmembrane helix</keyword>
<dbReference type="AlphaFoldDB" id="A0AAV8VQL5"/>
<keyword evidence="13" id="KW-1185">Reference proteome</keyword>
<comment type="caution">
    <text evidence="12">The sequence shown here is derived from an EMBL/GenBank/DDBJ whole genome shotgun (WGS) entry which is preliminary data.</text>
</comment>
<feature type="transmembrane region" description="Helical" evidence="10">
    <location>
        <begin position="88"/>
        <end position="110"/>
    </location>
</feature>
<feature type="domain" description="J" evidence="11">
    <location>
        <begin position="5"/>
        <end position="67"/>
    </location>
</feature>
<evidence type="ECO:0000256" key="1">
    <source>
        <dbReference type="ARBA" id="ARBA00022481"/>
    </source>
</evidence>
<evidence type="ECO:0000256" key="4">
    <source>
        <dbReference type="ARBA" id="ARBA00022771"/>
    </source>
</evidence>
<accession>A0AAV8VQL5</accession>
<dbReference type="SUPFAM" id="SSF49493">
    <property type="entry name" value="HSP40/DnaJ peptide-binding domain"/>
    <property type="match status" value="1"/>
</dbReference>
<evidence type="ECO:0000256" key="10">
    <source>
        <dbReference type="SAM" id="Phobius"/>
    </source>
</evidence>
<dbReference type="CDD" id="cd06257">
    <property type="entry name" value="DnaJ"/>
    <property type="match status" value="1"/>
</dbReference>
<keyword evidence="4" id="KW-0863">Zinc-finger</keyword>
<organism evidence="12 13">
    <name type="scientific">Exocentrus adspersus</name>
    <dbReference type="NCBI Taxonomy" id="1586481"/>
    <lineage>
        <taxon>Eukaryota</taxon>
        <taxon>Metazoa</taxon>
        <taxon>Ecdysozoa</taxon>
        <taxon>Arthropoda</taxon>
        <taxon>Hexapoda</taxon>
        <taxon>Insecta</taxon>
        <taxon>Pterygota</taxon>
        <taxon>Neoptera</taxon>
        <taxon>Endopterygota</taxon>
        <taxon>Coleoptera</taxon>
        <taxon>Polyphaga</taxon>
        <taxon>Cucujiformia</taxon>
        <taxon>Chrysomeloidea</taxon>
        <taxon>Cerambycidae</taxon>
        <taxon>Lamiinae</taxon>
        <taxon>Acanthocinini</taxon>
        <taxon>Exocentrus</taxon>
    </lineage>
</organism>
<dbReference type="InterPro" id="IPR002939">
    <property type="entry name" value="DnaJ_C"/>
</dbReference>
<proteinExistence type="predicted"/>
<dbReference type="FunFam" id="1.10.287.110:FF:000016">
    <property type="entry name" value="DnaJ (Hsp40) homolog, subfamily A, member 2"/>
    <property type="match status" value="1"/>
</dbReference>
<keyword evidence="5" id="KW-0862">Zinc</keyword>
<dbReference type="InterPro" id="IPR018253">
    <property type="entry name" value="DnaJ_domain_CS"/>
</dbReference>
<dbReference type="Pfam" id="PF01556">
    <property type="entry name" value="DnaJ_C"/>
    <property type="match status" value="1"/>
</dbReference>
<dbReference type="PRINTS" id="PR00625">
    <property type="entry name" value="JDOMAIN"/>
</dbReference>
<dbReference type="InterPro" id="IPR044713">
    <property type="entry name" value="DNJA1/2-like"/>
</dbReference>
<keyword evidence="2" id="KW-0479">Metal-binding</keyword>
<evidence type="ECO:0000256" key="8">
    <source>
        <dbReference type="ARBA" id="ARBA00023289"/>
    </source>
</evidence>
<protein>
    <recommendedName>
        <fullName evidence="11">J domain-containing protein</fullName>
    </recommendedName>
</protein>
<evidence type="ECO:0000256" key="3">
    <source>
        <dbReference type="ARBA" id="ARBA00022737"/>
    </source>
</evidence>
<dbReference type="GO" id="GO:0051082">
    <property type="term" value="F:unfolded protein binding"/>
    <property type="evidence" value="ECO:0007669"/>
    <property type="project" value="InterPro"/>
</dbReference>
<dbReference type="PROSITE" id="PS00636">
    <property type="entry name" value="DNAJ_1"/>
    <property type="match status" value="1"/>
</dbReference>
<dbReference type="PROSITE" id="PS50076">
    <property type="entry name" value="DNAJ_2"/>
    <property type="match status" value="1"/>
</dbReference>
<dbReference type="GO" id="GO:0006457">
    <property type="term" value="P:protein folding"/>
    <property type="evidence" value="ECO:0007669"/>
    <property type="project" value="InterPro"/>
</dbReference>
<dbReference type="FunFam" id="2.60.260.20:FF:000003">
    <property type="entry name" value="DnaJ subfamily A member 2"/>
    <property type="match status" value="1"/>
</dbReference>
<evidence type="ECO:0000256" key="7">
    <source>
        <dbReference type="ARBA" id="ARBA00023288"/>
    </source>
</evidence>
<evidence type="ECO:0000313" key="13">
    <source>
        <dbReference type="Proteomes" id="UP001159042"/>
    </source>
</evidence>
<dbReference type="Pfam" id="PF00226">
    <property type="entry name" value="DnaJ"/>
    <property type="match status" value="1"/>
</dbReference>
<dbReference type="InterPro" id="IPR001623">
    <property type="entry name" value="DnaJ_domain"/>
</dbReference>
<dbReference type="GO" id="GO:0030544">
    <property type="term" value="F:Hsp70 protein binding"/>
    <property type="evidence" value="ECO:0007669"/>
    <property type="project" value="InterPro"/>
</dbReference>